<organism evidence="2 3">
    <name type="scientific">Botrytis galanthina</name>
    <dbReference type="NCBI Taxonomy" id="278940"/>
    <lineage>
        <taxon>Eukaryota</taxon>
        <taxon>Fungi</taxon>
        <taxon>Dikarya</taxon>
        <taxon>Ascomycota</taxon>
        <taxon>Pezizomycotina</taxon>
        <taxon>Leotiomycetes</taxon>
        <taxon>Helotiales</taxon>
        <taxon>Sclerotiniaceae</taxon>
        <taxon>Botrytis</taxon>
    </lineage>
</organism>
<dbReference type="Proteomes" id="UP000308671">
    <property type="component" value="Unassembled WGS sequence"/>
</dbReference>
<comment type="caution">
    <text evidence="2">The sequence shown here is derived from an EMBL/GenBank/DDBJ whole genome shotgun (WGS) entry which is preliminary data.</text>
</comment>
<dbReference type="EMBL" id="PQXL01000299">
    <property type="protein sequence ID" value="THV47623.1"/>
    <property type="molecule type" value="Genomic_DNA"/>
</dbReference>
<name>A0A4S8QR37_9HELO</name>
<accession>A0A4S8QR37</accession>
<reference evidence="2 3" key="1">
    <citation type="submission" date="2017-12" db="EMBL/GenBank/DDBJ databases">
        <title>Comparative genomics of Botrytis spp.</title>
        <authorList>
            <person name="Valero-Jimenez C.A."/>
            <person name="Tapia P."/>
            <person name="Veloso J."/>
            <person name="Silva-Moreno E."/>
            <person name="Staats M."/>
            <person name="Valdes J.H."/>
            <person name="Van Kan J.A.L."/>
        </authorList>
    </citation>
    <scope>NUCLEOTIDE SEQUENCE [LARGE SCALE GENOMIC DNA]</scope>
    <source>
        <strain evidence="2 3">MUCL435</strain>
    </source>
</reference>
<sequence length="577" mass="62535">MVESLLRRSSVLPLRSPAICDAQDDQPVEVDVSGPDLPVDKSVGSNGADGDNGEVGTTSFQYHEKETKKIFHQFTKKTLSTDDKKPSHPGLIGRDGKHGFDGIQGHLSGKFELGFNVINAPINRAKFFNILANGGKGGRSASGRNRAAFDYDRQADNTDMFKQKPKCHKEVYSGGNGGNDGKGGKGGTGGTGGKGGFIKLCNAGTPEKYRQVLEAVFDLQARKGVVETPGKLGGGDSGGTSSIKPDILIFYLVSSSITDTPSQVQECAAYWHPDNLNPENGSAGSKGDENVALIEGSNGATIFDYLAKTYETNFTRDTFFLYSLINRMCFDAHSIFSSQKYLPAETSQPIDPKNFQGSESDIMILNARKDYYEVYNWDFAVVNANSTTNKIMKQNLTSVENASSSAMTAVEGSTRARDESRSKIHEMKIKVANAHLKWYKELKEHNDLHDKVLAVGERMNTAHKTLSDATRNLEDKIQNAIHCDVSRFKVIQALAVALMFCHPATAPFAIEGAILSVGAEAYEASSDSLTTIVTDSGANIDKEILLKQTSGSSQGGDVLAKDLGDTSRRWKISQQKL</sequence>
<evidence type="ECO:0000313" key="2">
    <source>
        <dbReference type="EMBL" id="THV47623.1"/>
    </source>
</evidence>
<proteinExistence type="predicted"/>
<feature type="region of interest" description="Disordered" evidence="1">
    <location>
        <begin position="77"/>
        <end position="96"/>
    </location>
</feature>
<gene>
    <name evidence="2" type="ORF">BGAL_0299g00140</name>
</gene>
<evidence type="ECO:0000256" key="1">
    <source>
        <dbReference type="SAM" id="MobiDB-lite"/>
    </source>
</evidence>
<keyword evidence="3" id="KW-1185">Reference proteome</keyword>
<feature type="region of interest" description="Disordered" evidence="1">
    <location>
        <begin position="18"/>
        <end position="57"/>
    </location>
</feature>
<dbReference type="OrthoDB" id="5387507at2759"/>
<dbReference type="AlphaFoldDB" id="A0A4S8QR37"/>
<evidence type="ECO:0000313" key="3">
    <source>
        <dbReference type="Proteomes" id="UP000308671"/>
    </source>
</evidence>
<protein>
    <submittedName>
        <fullName evidence="2">Uncharacterized protein</fullName>
    </submittedName>
</protein>